<reference evidence="1" key="1">
    <citation type="journal article" date="2021" name="Sci. Rep.">
        <title>An efficient direct screening system for microorganisms that activate plant immune responses based on plant-microbe interactions using cultured plant cells.</title>
        <authorList>
            <person name="Kurokawa M."/>
            <person name="Nakano M."/>
            <person name="Kitahata N."/>
            <person name="Kuchitsu K."/>
            <person name="Furuya T."/>
        </authorList>
    </citation>
    <scope>NUCLEOTIDE SEQUENCE</scope>
    <source>
        <strain evidence="1">RS3R-1</strain>
    </source>
</reference>
<name>A0ABQ5PFS8_9PSED</name>
<gene>
    <name evidence="1" type="ORF">RS3R1_14680</name>
</gene>
<proteinExistence type="predicted"/>
<reference evidence="1" key="3">
    <citation type="journal article" date="2023" name="J. Biotechnol.">
        <title>Draft Genome Sequences of Endophytic Pseudomonas Strains, Isolated from the Interior of Brassicaceae Plants.</title>
        <authorList>
            <person name="Kaneko H."/>
            <person name="Furuya T."/>
        </authorList>
    </citation>
    <scope>NUCLEOTIDE SEQUENCE</scope>
    <source>
        <strain evidence="1">RS3R-1</strain>
    </source>
</reference>
<sequence>MAAFESAFGHGVLTAKTEVAGSLWRRARRQLFLSDKYLQNIGDHFDESKRVRRVGAKDVGQDCFQSKKRRSPVELPEAAIF</sequence>
<evidence type="ECO:0000313" key="2">
    <source>
        <dbReference type="Proteomes" id="UP001145022"/>
    </source>
</evidence>
<organism evidence="1 2">
    <name type="scientific">Pseudomonas atacamensis</name>
    <dbReference type="NCBI Taxonomy" id="2565368"/>
    <lineage>
        <taxon>Bacteria</taxon>
        <taxon>Pseudomonadati</taxon>
        <taxon>Pseudomonadota</taxon>
        <taxon>Gammaproteobacteria</taxon>
        <taxon>Pseudomonadales</taxon>
        <taxon>Pseudomonadaceae</taxon>
        <taxon>Pseudomonas</taxon>
    </lineage>
</organism>
<dbReference type="Proteomes" id="UP001145022">
    <property type="component" value="Unassembled WGS sequence"/>
</dbReference>
<reference evidence="1" key="2">
    <citation type="submission" date="2022-11" db="EMBL/GenBank/DDBJ databases">
        <title>Draft genome sequencing of Pseudomonas atacamensis RS3R1.</title>
        <authorList>
            <person name="Furuya T."/>
            <person name="Kaneko H."/>
        </authorList>
    </citation>
    <scope>NUCLEOTIDE SEQUENCE</scope>
    <source>
        <strain evidence="1">RS3R-1</strain>
    </source>
</reference>
<accession>A0ABQ5PFS8</accession>
<dbReference type="EMBL" id="BSCQ01000028">
    <property type="protein sequence ID" value="GLH42381.1"/>
    <property type="molecule type" value="Genomic_DNA"/>
</dbReference>
<keyword evidence="2" id="KW-1185">Reference proteome</keyword>
<protein>
    <submittedName>
        <fullName evidence="1">Uncharacterized protein</fullName>
    </submittedName>
</protein>
<evidence type="ECO:0000313" key="1">
    <source>
        <dbReference type="EMBL" id="GLH42381.1"/>
    </source>
</evidence>
<comment type="caution">
    <text evidence="1">The sequence shown here is derived from an EMBL/GenBank/DDBJ whole genome shotgun (WGS) entry which is preliminary data.</text>
</comment>